<evidence type="ECO:0000313" key="7">
    <source>
        <dbReference type="Proteomes" id="UP001556692"/>
    </source>
</evidence>
<dbReference type="PRINTS" id="PR00344">
    <property type="entry name" value="BCTRLSENSOR"/>
</dbReference>
<dbReference type="PANTHER" id="PTHR43065">
    <property type="entry name" value="SENSOR HISTIDINE KINASE"/>
    <property type="match status" value="1"/>
</dbReference>
<keyword evidence="7" id="KW-1185">Reference proteome</keyword>
<dbReference type="Pfam" id="PF01590">
    <property type="entry name" value="GAF"/>
    <property type="match status" value="3"/>
</dbReference>
<dbReference type="InterPro" id="IPR004358">
    <property type="entry name" value="Sig_transdc_His_kin-like_C"/>
</dbReference>
<dbReference type="Gene3D" id="1.10.287.130">
    <property type="match status" value="1"/>
</dbReference>
<feature type="domain" description="Histidine kinase" evidence="5">
    <location>
        <begin position="967"/>
        <end position="1212"/>
    </location>
</feature>
<dbReference type="SUPFAM" id="SSF55781">
    <property type="entry name" value="GAF domain-like"/>
    <property type="match status" value="5"/>
</dbReference>
<reference evidence="6 7" key="1">
    <citation type="submission" date="2024-05" db="EMBL/GenBank/DDBJ databases">
        <authorList>
            <person name="Jiang F."/>
        </authorList>
    </citation>
    <scope>NUCLEOTIDE SEQUENCE [LARGE SCALE GENOMIC DNA]</scope>
    <source>
        <strain evidence="6 7">LZ166</strain>
    </source>
</reference>
<dbReference type="InterPro" id="IPR036097">
    <property type="entry name" value="HisK_dim/P_sf"/>
</dbReference>
<dbReference type="EC" id="2.7.13.3" evidence="2"/>
<keyword evidence="3" id="KW-0597">Phosphoprotein</keyword>
<gene>
    <name evidence="6" type="ORF">ABGN05_01870</name>
</gene>
<dbReference type="Proteomes" id="UP001556692">
    <property type="component" value="Unassembled WGS sequence"/>
</dbReference>
<dbReference type="PROSITE" id="PS50109">
    <property type="entry name" value="HIS_KIN"/>
    <property type="match status" value="1"/>
</dbReference>
<dbReference type="EMBL" id="JBDPGJ010000001">
    <property type="protein sequence ID" value="MEX0404404.1"/>
    <property type="molecule type" value="Genomic_DNA"/>
</dbReference>
<proteinExistence type="predicted"/>
<dbReference type="PANTHER" id="PTHR43065:SF42">
    <property type="entry name" value="TWO-COMPONENT SENSOR PPRA"/>
    <property type="match status" value="1"/>
</dbReference>
<dbReference type="Pfam" id="PF02518">
    <property type="entry name" value="HATPase_c"/>
    <property type="match status" value="1"/>
</dbReference>
<dbReference type="Pfam" id="PF13185">
    <property type="entry name" value="GAF_2"/>
    <property type="match status" value="2"/>
</dbReference>
<dbReference type="SMART" id="SM00388">
    <property type="entry name" value="HisKA"/>
    <property type="match status" value="1"/>
</dbReference>
<accession>A0ABV3SCD8</accession>
<protein>
    <recommendedName>
        <fullName evidence="2">histidine kinase</fullName>
        <ecNumber evidence="2">2.7.13.3</ecNumber>
    </recommendedName>
</protein>
<keyword evidence="4" id="KW-0175">Coiled coil</keyword>
<dbReference type="InterPro" id="IPR003594">
    <property type="entry name" value="HATPase_dom"/>
</dbReference>
<name>A0ABV3SCD8_9HYPH</name>
<dbReference type="Gene3D" id="3.30.565.10">
    <property type="entry name" value="Histidine kinase-like ATPase, C-terminal domain"/>
    <property type="match status" value="1"/>
</dbReference>
<dbReference type="Gene3D" id="3.30.450.40">
    <property type="match status" value="5"/>
</dbReference>
<evidence type="ECO:0000256" key="1">
    <source>
        <dbReference type="ARBA" id="ARBA00000085"/>
    </source>
</evidence>
<dbReference type="CDD" id="cd00082">
    <property type="entry name" value="HisKA"/>
    <property type="match status" value="1"/>
</dbReference>
<organism evidence="6 7">
    <name type="scientific">Aquibium pacificus</name>
    <dbReference type="NCBI Taxonomy" id="3153579"/>
    <lineage>
        <taxon>Bacteria</taxon>
        <taxon>Pseudomonadati</taxon>
        <taxon>Pseudomonadota</taxon>
        <taxon>Alphaproteobacteria</taxon>
        <taxon>Hyphomicrobiales</taxon>
        <taxon>Phyllobacteriaceae</taxon>
        <taxon>Aquibium</taxon>
    </lineage>
</organism>
<evidence type="ECO:0000259" key="5">
    <source>
        <dbReference type="PROSITE" id="PS50109"/>
    </source>
</evidence>
<dbReference type="InterPro" id="IPR005467">
    <property type="entry name" value="His_kinase_dom"/>
</dbReference>
<evidence type="ECO:0000256" key="4">
    <source>
        <dbReference type="SAM" id="Coils"/>
    </source>
</evidence>
<dbReference type="InterPro" id="IPR029016">
    <property type="entry name" value="GAF-like_dom_sf"/>
</dbReference>
<comment type="caution">
    <text evidence="6">The sequence shown here is derived from an EMBL/GenBank/DDBJ whole genome shotgun (WGS) entry which is preliminary data.</text>
</comment>
<dbReference type="SMART" id="SM00387">
    <property type="entry name" value="HATPase_c"/>
    <property type="match status" value="1"/>
</dbReference>
<dbReference type="RefSeq" id="WP_367952291.1">
    <property type="nucleotide sequence ID" value="NZ_JBDPGJ010000001.1"/>
</dbReference>
<feature type="coiled-coil region" evidence="4">
    <location>
        <begin position="213"/>
        <end position="244"/>
    </location>
</feature>
<dbReference type="SUPFAM" id="SSF55874">
    <property type="entry name" value="ATPase domain of HSP90 chaperone/DNA topoisomerase II/histidine kinase"/>
    <property type="match status" value="1"/>
</dbReference>
<dbReference type="SUPFAM" id="SSF47384">
    <property type="entry name" value="Homodimeric domain of signal transducing histidine kinase"/>
    <property type="match status" value="1"/>
</dbReference>
<dbReference type="InterPro" id="IPR036890">
    <property type="entry name" value="HATPase_C_sf"/>
</dbReference>
<evidence type="ECO:0000256" key="3">
    <source>
        <dbReference type="ARBA" id="ARBA00022553"/>
    </source>
</evidence>
<evidence type="ECO:0000256" key="2">
    <source>
        <dbReference type="ARBA" id="ARBA00012438"/>
    </source>
</evidence>
<evidence type="ECO:0000313" key="6">
    <source>
        <dbReference type="EMBL" id="MEX0404404.1"/>
    </source>
</evidence>
<dbReference type="InterPro" id="IPR003018">
    <property type="entry name" value="GAF"/>
</dbReference>
<comment type="catalytic activity">
    <reaction evidence="1">
        <text>ATP + protein L-histidine = ADP + protein N-phospho-L-histidine.</text>
        <dbReference type="EC" id="2.7.13.3"/>
    </reaction>
</comment>
<dbReference type="SMART" id="SM00065">
    <property type="entry name" value="GAF"/>
    <property type="match status" value="5"/>
</dbReference>
<dbReference type="InterPro" id="IPR003661">
    <property type="entry name" value="HisK_dim/P_dom"/>
</dbReference>
<sequence length="1222" mass="134518">MEARLWPSAELISEALSVEEREVEGREVEQLSVDLSRQIDLLKRELSEALEQQASTSAILHVISTSPADLQPVFDAIALHSARLCAAQFCHVFRYDGQLLHFVAHHRLEPEGVEAVRLLFPAPPDTGSAAGRSILNRSVEQIPDRITDRDYKAHATLDAKSADYRSLIGVPILRDGDPIGSIVVARSQSGTFPARQIELLKTFADQAVIAIENVRLFERIESSNEELKEALQQQTATADVLKAISRSTFNLDAVLGTLVDTAAELCETGPAQIWRRQGDVFRYAQGRVLDPRYEKFEKAKIIRPGRETLVGRVALAHATVEIADIREDAEYEDKEEAALGGLRSMLGVPLLREGQIIGAFALARTSVTPFSRKQIELIESFADQAVIAIENARLFDEVKLRTEELSRALQQQTATADVLKVISRSAFDLQTVLDTLVRSAVSLCEAYDAVIFLREGDTLHLEAHHGPIPVDFPDWPVSRRWVTGRCVADRIPVHVTDLTAVADEFPEGSDMAIRMGHRAIVATPLMRGEDAIGALVIRRNEVRPFTDKQVELVQTFADQAVIAIENVRLFEEVQARTEELSRALQQQTATADVLKVISRSAFDLQTVLDTLTASAARLCDADMAGITRRDGDAFYYASSFGFPDGWNEVTRAMELRAGRNSVVGRALMEGTIVQVADVLADPDFTYREAQRVAGFRTVVGVPLLREGSPIGVLLMGRKRVAPFTSGQIELLQTFADQAVIAIENVRLFHEVQARTVDLEEALAFQEGTSGVLEVIGRSASTLQPVLDAIIETSTELCRADMAVMRLLKNEKLHHVASSRRNDPALSRHSIDNPILPNDRSSIAGRVAQARQTIHVHDLTADPEYSYLAGMAGTPVRTALGVPLLQEGAVVGVIALLRKQVEPFTERQIRLVQTFADQAVIAFANVQLYEKLETRTRELARSLDDLRATQDRLIQTEKLASLGQLTAGIAHEIKNPLNFVNNFSSISEELVEELTDLLVQAPLDTALREQVAELTGLIKGNLDKVVQHGKRADSIVKNMLMHSRQGTGEHRPADINAIVEESLSLAYHGARAERKGFNVTFERDFDPGAGEVDVFPQEITRVLLNLISNGFHATGKRAAELVGDGYEPTITAATRDLGDRVEIRIRDNGTGIPDHVLDKMFNPFFTTKPAGEGTGLGLSLCHDIVVKQHSGGIEVTTEEGVFTEFRIELPRNAAALALQGRQE</sequence>